<dbReference type="GO" id="GO:0016180">
    <property type="term" value="P:snRNA processing"/>
    <property type="evidence" value="ECO:0007669"/>
    <property type="project" value="TreeGrafter"/>
</dbReference>
<reference evidence="1 2" key="1">
    <citation type="journal article" date="2014" name="Agronomy (Basel)">
        <title>A Draft Genome Sequence for Ensete ventricosum, the Drought-Tolerant Tree Against Hunger.</title>
        <authorList>
            <person name="Harrison J."/>
            <person name="Moore K.A."/>
            <person name="Paszkiewicz K."/>
            <person name="Jones T."/>
            <person name="Grant M."/>
            <person name="Ambacheew D."/>
            <person name="Muzemil S."/>
            <person name="Studholme D.J."/>
        </authorList>
    </citation>
    <scope>NUCLEOTIDE SEQUENCE [LARGE SCALE GENOMIC DNA]</scope>
</reference>
<dbReference type="SUPFAM" id="SSF56281">
    <property type="entry name" value="Metallo-hydrolase/oxidoreductase"/>
    <property type="match status" value="1"/>
</dbReference>
<name>A0A427B579_ENSVE</name>
<evidence type="ECO:0000313" key="2">
    <source>
        <dbReference type="Proteomes" id="UP000287651"/>
    </source>
</evidence>
<gene>
    <name evidence="1" type="ORF">B296_00006999</name>
</gene>
<proteinExistence type="predicted"/>
<dbReference type="PANTHER" id="PTHR11203:SF37">
    <property type="entry name" value="INTEGRATOR COMPLEX SUBUNIT 11"/>
    <property type="match status" value="1"/>
</dbReference>
<dbReference type="InterPro" id="IPR050698">
    <property type="entry name" value="MBL"/>
</dbReference>
<dbReference type="GO" id="GO:0004521">
    <property type="term" value="F:RNA endonuclease activity"/>
    <property type="evidence" value="ECO:0007669"/>
    <property type="project" value="TreeGrafter"/>
</dbReference>
<comment type="caution">
    <text evidence="1">The sequence shown here is derived from an EMBL/GenBank/DDBJ whole genome shotgun (WGS) entry which is preliminary data.</text>
</comment>
<dbReference type="PANTHER" id="PTHR11203">
    <property type="entry name" value="CLEAVAGE AND POLYADENYLATION SPECIFICITY FACTOR FAMILY MEMBER"/>
    <property type="match status" value="1"/>
</dbReference>
<dbReference type="Gene3D" id="3.60.15.10">
    <property type="entry name" value="Ribonuclease Z/Hydroxyacylglutathione hydrolase-like"/>
    <property type="match status" value="1"/>
</dbReference>
<evidence type="ECO:0000313" key="1">
    <source>
        <dbReference type="EMBL" id="RRT83635.1"/>
    </source>
</evidence>
<dbReference type="InterPro" id="IPR036866">
    <property type="entry name" value="RibonucZ/Hydroxyglut_hydro"/>
</dbReference>
<sequence length="98" mass="10578">MGIECLVLGNSCNPALLRSLFLCVLLFSLVQCGSAYFTGAGQEVGKSCVVVSMGGKRIMFDCGMHMGYLDNRRFPDFSLISKTGDFDSALTCVVITHL</sequence>
<protein>
    <submittedName>
        <fullName evidence="1">Uncharacterized protein</fullName>
    </submittedName>
</protein>
<accession>A0A427B579</accession>
<dbReference type="EMBL" id="AMZH03000459">
    <property type="protein sequence ID" value="RRT83635.1"/>
    <property type="molecule type" value="Genomic_DNA"/>
</dbReference>
<dbReference type="AlphaFoldDB" id="A0A427B579"/>
<dbReference type="Proteomes" id="UP000287651">
    <property type="component" value="Unassembled WGS sequence"/>
</dbReference>
<dbReference type="GO" id="GO:0005634">
    <property type="term" value="C:nucleus"/>
    <property type="evidence" value="ECO:0007669"/>
    <property type="project" value="TreeGrafter"/>
</dbReference>
<organism evidence="1 2">
    <name type="scientific">Ensete ventricosum</name>
    <name type="common">Abyssinian banana</name>
    <name type="synonym">Musa ensete</name>
    <dbReference type="NCBI Taxonomy" id="4639"/>
    <lineage>
        <taxon>Eukaryota</taxon>
        <taxon>Viridiplantae</taxon>
        <taxon>Streptophyta</taxon>
        <taxon>Embryophyta</taxon>
        <taxon>Tracheophyta</taxon>
        <taxon>Spermatophyta</taxon>
        <taxon>Magnoliopsida</taxon>
        <taxon>Liliopsida</taxon>
        <taxon>Zingiberales</taxon>
        <taxon>Musaceae</taxon>
        <taxon>Ensete</taxon>
    </lineage>
</organism>